<comment type="caution">
    <text evidence="1">The sequence shown here is derived from an EMBL/GenBank/DDBJ whole genome shotgun (WGS) entry which is preliminary data.</text>
</comment>
<reference evidence="1 2" key="1">
    <citation type="journal article" date="2016" name="Nat. Commun.">
        <title>Thousands of microbial genomes shed light on interconnected biogeochemical processes in an aquifer system.</title>
        <authorList>
            <person name="Anantharaman K."/>
            <person name="Brown C.T."/>
            <person name="Hug L.A."/>
            <person name="Sharon I."/>
            <person name="Castelle C.J."/>
            <person name="Probst A.J."/>
            <person name="Thomas B.C."/>
            <person name="Singh A."/>
            <person name="Wilkins M.J."/>
            <person name="Karaoz U."/>
            <person name="Brodie E.L."/>
            <person name="Williams K.H."/>
            <person name="Hubbard S.S."/>
            <person name="Banfield J.F."/>
        </authorList>
    </citation>
    <scope>NUCLEOTIDE SEQUENCE [LARGE SCALE GENOMIC DNA]</scope>
</reference>
<protein>
    <submittedName>
        <fullName evidence="1">Uncharacterized protein</fullName>
    </submittedName>
</protein>
<evidence type="ECO:0000313" key="1">
    <source>
        <dbReference type="EMBL" id="OGL42803.1"/>
    </source>
</evidence>
<proteinExistence type="predicted"/>
<dbReference type="EMBL" id="MGDE01000255">
    <property type="protein sequence ID" value="OGL42803.1"/>
    <property type="molecule type" value="Genomic_DNA"/>
</dbReference>
<dbReference type="Proteomes" id="UP000178797">
    <property type="component" value="Unassembled WGS sequence"/>
</dbReference>
<dbReference type="AlphaFoldDB" id="A0A1F7RMQ5"/>
<organism evidence="1 2">
    <name type="scientific">Candidatus Schekmanbacteria bacterium RBG_16_38_10</name>
    <dbReference type="NCBI Taxonomy" id="1817879"/>
    <lineage>
        <taxon>Bacteria</taxon>
        <taxon>Candidatus Schekmaniibacteriota</taxon>
    </lineage>
</organism>
<gene>
    <name evidence="1" type="ORF">A2W05_03160</name>
</gene>
<sequence>MPFVNICIRIYSWLNEKHNPPGSNVARLENKQRLCPVGVDVIVMSFFPIVICRCIGCLKAKELTKQLRFRRAVFIELNAIDVSNLSEKINWNMFDSIFSENRGITIKRIKVIPPIHTTVAIECSQ</sequence>
<name>A0A1F7RMQ5_9BACT</name>
<evidence type="ECO:0000313" key="2">
    <source>
        <dbReference type="Proteomes" id="UP000178797"/>
    </source>
</evidence>
<accession>A0A1F7RMQ5</accession>